<gene>
    <name evidence="2" type="ORF">Fot_39528</name>
</gene>
<organism evidence="2 3">
    <name type="scientific">Forsythia ovata</name>
    <dbReference type="NCBI Taxonomy" id="205694"/>
    <lineage>
        <taxon>Eukaryota</taxon>
        <taxon>Viridiplantae</taxon>
        <taxon>Streptophyta</taxon>
        <taxon>Embryophyta</taxon>
        <taxon>Tracheophyta</taxon>
        <taxon>Spermatophyta</taxon>
        <taxon>Magnoliopsida</taxon>
        <taxon>eudicotyledons</taxon>
        <taxon>Gunneridae</taxon>
        <taxon>Pentapetalae</taxon>
        <taxon>asterids</taxon>
        <taxon>lamiids</taxon>
        <taxon>Lamiales</taxon>
        <taxon>Oleaceae</taxon>
        <taxon>Forsythieae</taxon>
        <taxon>Forsythia</taxon>
    </lineage>
</organism>
<accession>A0ABD1S4U5</accession>
<name>A0ABD1S4U5_9LAMI</name>
<sequence length="120" mass="12077">MLPHHYRQTWGALTLDASLAIGPKASEGLNLLVVGVGELASLLGAGRDEGLLVGDSAGGDESEGGKSEGVEDFGAEDFGTDDFGAGTGDDDLGTGTGKAFGVGPETYFSLAMAQILGKML</sequence>
<feature type="compositionally biased region" description="Acidic residues" evidence="1">
    <location>
        <begin position="70"/>
        <end position="80"/>
    </location>
</feature>
<dbReference type="EMBL" id="JBFOLJ010000011">
    <property type="protein sequence ID" value="KAL2495771.1"/>
    <property type="molecule type" value="Genomic_DNA"/>
</dbReference>
<protein>
    <submittedName>
        <fullName evidence="2">Uncharacterized protein</fullName>
    </submittedName>
</protein>
<dbReference type="AlphaFoldDB" id="A0ABD1S4U5"/>
<feature type="region of interest" description="Disordered" evidence="1">
    <location>
        <begin position="53"/>
        <end position="90"/>
    </location>
</feature>
<comment type="caution">
    <text evidence="2">The sequence shown here is derived from an EMBL/GenBank/DDBJ whole genome shotgun (WGS) entry which is preliminary data.</text>
</comment>
<keyword evidence="3" id="KW-1185">Reference proteome</keyword>
<evidence type="ECO:0000256" key="1">
    <source>
        <dbReference type="SAM" id="MobiDB-lite"/>
    </source>
</evidence>
<evidence type="ECO:0000313" key="2">
    <source>
        <dbReference type="EMBL" id="KAL2495771.1"/>
    </source>
</evidence>
<reference evidence="3" key="1">
    <citation type="submission" date="2024-07" db="EMBL/GenBank/DDBJ databases">
        <title>Two chromosome-level genome assemblies of Korean endemic species Abeliophyllum distichum and Forsythia ovata (Oleaceae).</title>
        <authorList>
            <person name="Jang H."/>
        </authorList>
    </citation>
    <scope>NUCLEOTIDE SEQUENCE [LARGE SCALE GENOMIC DNA]</scope>
</reference>
<proteinExistence type="predicted"/>
<dbReference type="Proteomes" id="UP001604277">
    <property type="component" value="Unassembled WGS sequence"/>
</dbReference>
<evidence type="ECO:0000313" key="3">
    <source>
        <dbReference type="Proteomes" id="UP001604277"/>
    </source>
</evidence>